<dbReference type="Gene3D" id="1.20.1110.10">
    <property type="entry name" value="Calcium-transporting ATPase, transmembrane domain"/>
    <property type="match status" value="1"/>
</dbReference>
<dbReference type="NCBIfam" id="TIGR01494">
    <property type="entry name" value="ATPase_P-type"/>
    <property type="match status" value="1"/>
</dbReference>
<keyword evidence="2 6" id="KW-0812">Transmembrane</keyword>
<protein>
    <submittedName>
        <fullName evidence="7">Calcium-transporting ATPase 8, plasma membrane-type</fullName>
    </submittedName>
</protein>
<dbReference type="PANTHER" id="PTHR24093:SF369">
    <property type="entry name" value="CALCIUM-TRANSPORTING ATPASE"/>
    <property type="match status" value="1"/>
</dbReference>
<keyword evidence="5 6" id="KW-0472">Membrane</keyword>
<evidence type="ECO:0000256" key="6">
    <source>
        <dbReference type="SAM" id="Phobius"/>
    </source>
</evidence>
<dbReference type="InterPro" id="IPR023298">
    <property type="entry name" value="ATPase_P-typ_TM_dom_sf"/>
</dbReference>
<name>A0A438GUU6_VITVI</name>
<evidence type="ECO:0000256" key="5">
    <source>
        <dbReference type="ARBA" id="ARBA00023136"/>
    </source>
</evidence>
<dbReference type="SUPFAM" id="SSF81660">
    <property type="entry name" value="Metal cation-transporting ATPase, ATP-binding domain N"/>
    <property type="match status" value="1"/>
</dbReference>
<reference evidence="7 8" key="1">
    <citation type="journal article" date="2018" name="PLoS Genet.">
        <title>Population sequencing reveals clonal diversity and ancestral inbreeding in the grapevine cultivar Chardonnay.</title>
        <authorList>
            <person name="Roach M.J."/>
            <person name="Johnson D.L."/>
            <person name="Bohlmann J."/>
            <person name="van Vuuren H.J."/>
            <person name="Jones S.J."/>
            <person name="Pretorius I.S."/>
            <person name="Schmidt S.A."/>
            <person name="Borneman A.R."/>
        </authorList>
    </citation>
    <scope>NUCLEOTIDE SEQUENCE [LARGE SCALE GENOMIC DNA]</scope>
    <source>
        <strain evidence="8">cv. Chardonnay</strain>
        <tissue evidence="7">Leaf</tissue>
    </source>
</reference>
<keyword evidence="3" id="KW-0460">Magnesium</keyword>
<organism evidence="7 8">
    <name type="scientific">Vitis vinifera</name>
    <name type="common">Grape</name>
    <dbReference type="NCBI Taxonomy" id="29760"/>
    <lineage>
        <taxon>Eukaryota</taxon>
        <taxon>Viridiplantae</taxon>
        <taxon>Streptophyta</taxon>
        <taxon>Embryophyta</taxon>
        <taxon>Tracheophyta</taxon>
        <taxon>Spermatophyta</taxon>
        <taxon>Magnoliopsida</taxon>
        <taxon>eudicotyledons</taxon>
        <taxon>Gunneridae</taxon>
        <taxon>Pentapetalae</taxon>
        <taxon>rosids</taxon>
        <taxon>Vitales</taxon>
        <taxon>Vitaceae</taxon>
        <taxon>Viteae</taxon>
        <taxon>Vitis</taxon>
    </lineage>
</organism>
<comment type="subcellular location">
    <subcellularLocation>
        <location evidence="1">Endomembrane system</location>
        <topology evidence="1">Multi-pass membrane protein</topology>
    </subcellularLocation>
</comment>
<evidence type="ECO:0000313" key="7">
    <source>
        <dbReference type="EMBL" id="RVW75958.1"/>
    </source>
</evidence>
<dbReference type="InterPro" id="IPR001757">
    <property type="entry name" value="P_typ_ATPase"/>
</dbReference>
<dbReference type="FunFam" id="1.20.1110.10:FF:000097">
    <property type="entry name" value="Calcium-transporting ATPase 9 plasma membrane-type"/>
    <property type="match status" value="1"/>
</dbReference>
<dbReference type="InterPro" id="IPR023299">
    <property type="entry name" value="ATPase_P-typ_cyto_dom_N"/>
</dbReference>
<dbReference type="Gene3D" id="3.40.1110.10">
    <property type="entry name" value="Calcium-transporting ATPase, cytoplasmic domain N"/>
    <property type="match status" value="1"/>
</dbReference>
<evidence type="ECO:0000256" key="1">
    <source>
        <dbReference type="ARBA" id="ARBA00004127"/>
    </source>
</evidence>
<dbReference type="PANTHER" id="PTHR24093">
    <property type="entry name" value="CATION TRANSPORTING ATPASE"/>
    <property type="match status" value="1"/>
</dbReference>
<dbReference type="Proteomes" id="UP000288805">
    <property type="component" value="Unassembled WGS sequence"/>
</dbReference>
<sequence length="546" mass="59764">MPILLLDCCGDREDNLNDDNGEICDFANKENDGMVMGVRFDRCLSLVVMRESWQRIRAQIGLLLEGFHPSGFCIGSVLVQVVTSVGINTEWGLLMASISEDTGEETPLQVRLNGVATFIGIVGLLVALVVLVVFWQGRYFTGHTKNSDGSKQFIPGRTGVGDAVDGAIKIVTVAVTIVVVAVPEGLPLAVTLTLAYSMRKMMVDKALVRRLSACETMGSSTTICSDKTGTLTLNQMTVVVAYAGGKKIDTPDRGSLSSSLLSSLLIEGIAQNTNGSVFIPEAKVSGSPTEKAILNWGIKIGMNFEAVRSGSSIIQVFPFNSEKKRGGVAIKLPDSQVHLHWKGAAEIVLASCTRYIDENDNVVPMTEDKVLFFKKAIEDMAAGSLRCVAIAYRPYEMENVPTDEEQLDQWVLPEDDLVLLAIVGIKKLHLVRWKTVCLEKRKGGLGVRNLSVMNKALLCKWSLLYANERETLWKQVISEKYGEDDGGGIPAKFAFQVGNEQRVRFWRDKCCGDEPLCETFSSSFALSMTKEVWLEDVWNLEGEGGG</sequence>
<dbReference type="EMBL" id="QGNW01000338">
    <property type="protein sequence ID" value="RVW75958.1"/>
    <property type="molecule type" value="Genomic_DNA"/>
</dbReference>
<accession>A0A438GUU6</accession>
<gene>
    <name evidence="7" type="primary">ACA8_4</name>
    <name evidence="7" type="ORF">CK203_051808</name>
</gene>
<comment type="caution">
    <text evidence="7">The sequence shown here is derived from an EMBL/GenBank/DDBJ whole genome shotgun (WGS) entry which is preliminary data.</text>
</comment>
<dbReference type="FunFam" id="3.40.1110.10:FF:000013">
    <property type="entry name" value="Calcium-transporting ATPase"/>
    <property type="match status" value="1"/>
</dbReference>
<dbReference type="AlphaFoldDB" id="A0A438GUU6"/>
<dbReference type="GO" id="GO:0016887">
    <property type="term" value="F:ATP hydrolysis activity"/>
    <property type="evidence" value="ECO:0007669"/>
    <property type="project" value="InterPro"/>
</dbReference>
<evidence type="ECO:0000256" key="4">
    <source>
        <dbReference type="ARBA" id="ARBA00022989"/>
    </source>
</evidence>
<evidence type="ECO:0000256" key="2">
    <source>
        <dbReference type="ARBA" id="ARBA00022692"/>
    </source>
</evidence>
<feature type="transmembrane region" description="Helical" evidence="6">
    <location>
        <begin position="115"/>
        <end position="135"/>
    </location>
</feature>
<dbReference type="GO" id="GO:0012505">
    <property type="term" value="C:endomembrane system"/>
    <property type="evidence" value="ECO:0007669"/>
    <property type="project" value="UniProtKB-SubCell"/>
</dbReference>
<proteinExistence type="predicted"/>
<dbReference type="SUPFAM" id="SSF81665">
    <property type="entry name" value="Calcium ATPase, transmembrane domain M"/>
    <property type="match status" value="1"/>
</dbReference>
<dbReference type="PROSITE" id="PS00154">
    <property type="entry name" value="ATPASE_E1_E2"/>
    <property type="match status" value="1"/>
</dbReference>
<keyword evidence="4 6" id="KW-1133">Transmembrane helix</keyword>
<evidence type="ECO:0000313" key="8">
    <source>
        <dbReference type="Proteomes" id="UP000288805"/>
    </source>
</evidence>
<dbReference type="GO" id="GO:0016020">
    <property type="term" value="C:membrane"/>
    <property type="evidence" value="ECO:0007669"/>
    <property type="project" value="InterPro"/>
</dbReference>
<dbReference type="Pfam" id="PF13246">
    <property type="entry name" value="Cation_ATPase"/>
    <property type="match status" value="1"/>
</dbReference>
<dbReference type="InterPro" id="IPR018303">
    <property type="entry name" value="ATPase_P-typ_P_site"/>
</dbReference>
<evidence type="ECO:0000256" key="3">
    <source>
        <dbReference type="ARBA" id="ARBA00022842"/>
    </source>
</evidence>
<dbReference type="GO" id="GO:0005524">
    <property type="term" value="F:ATP binding"/>
    <property type="evidence" value="ECO:0007669"/>
    <property type="project" value="InterPro"/>
</dbReference>
<feature type="transmembrane region" description="Helical" evidence="6">
    <location>
        <begin position="170"/>
        <end position="196"/>
    </location>
</feature>